<dbReference type="Proteomes" id="UP000585696">
    <property type="component" value="Unassembled WGS sequence"/>
</dbReference>
<dbReference type="AlphaFoldDB" id="A0A7X0ZNW3"/>
<evidence type="ECO:0000313" key="4">
    <source>
        <dbReference type="Proteomes" id="UP000533953"/>
    </source>
</evidence>
<dbReference type="EMBL" id="JAARZS010000001">
    <property type="protein sequence ID" value="MBC2282820.1"/>
    <property type="molecule type" value="Genomic_DNA"/>
</dbReference>
<gene>
    <name evidence="2" type="ORF">HCB69_00340</name>
    <name evidence="3" type="ORF">HCC36_04490</name>
    <name evidence="1" type="ORF">HCI99_01145</name>
</gene>
<dbReference type="RefSeq" id="WP_185416487.1">
    <property type="nucleotide sequence ID" value="NZ_JAARQY010000007.1"/>
</dbReference>
<evidence type="ECO:0000313" key="6">
    <source>
        <dbReference type="Proteomes" id="UP000585696"/>
    </source>
</evidence>
<dbReference type="EMBL" id="JAASTX010000001">
    <property type="protein sequence ID" value="MBC1490426.1"/>
    <property type="molecule type" value="Genomic_DNA"/>
</dbReference>
<organism evidence="3 5">
    <name type="scientific">Listeria booriae</name>
    <dbReference type="NCBI Taxonomy" id="1552123"/>
    <lineage>
        <taxon>Bacteria</taxon>
        <taxon>Bacillati</taxon>
        <taxon>Bacillota</taxon>
        <taxon>Bacilli</taxon>
        <taxon>Bacillales</taxon>
        <taxon>Listeriaceae</taxon>
        <taxon>Listeria</taxon>
    </lineage>
</organism>
<name>A0A7X0ZNW3_9LIST</name>
<evidence type="ECO:0000313" key="5">
    <source>
        <dbReference type="Proteomes" id="UP000543005"/>
    </source>
</evidence>
<dbReference type="Proteomes" id="UP000543005">
    <property type="component" value="Unassembled WGS sequence"/>
</dbReference>
<dbReference type="Proteomes" id="UP000533953">
    <property type="component" value="Unassembled WGS sequence"/>
</dbReference>
<dbReference type="EMBL" id="JAARZT010000007">
    <property type="protein sequence ID" value="MBC2292482.1"/>
    <property type="molecule type" value="Genomic_DNA"/>
</dbReference>
<proteinExistence type="predicted"/>
<evidence type="ECO:0000313" key="2">
    <source>
        <dbReference type="EMBL" id="MBC2282820.1"/>
    </source>
</evidence>
<evidence type="ECO:0000313" key="1">
    <source>
        <dbReference type="EMBL" id="MBC1490426.1"/>
    </source>
</evidence>
<evidence type="ECO:0000313" key="3">
    <source>
        <dbReference type="EMBL" id="MBC2292482.1"/>
    </source>
</evidence>
<sequence>MDIFDDIKKNVEKMIIRYTVANSAITTTENKKQMAGVTIDKAANTTSQSVDGVSERLASSFQGKWAEDVKQRLEAYHKKMHDF</sequence>
<accession>A0A7X0ZNW3</accession>
<protein>
    <submittedName>
        <fullName evidence="3">Uncharacterized protein</fullName>
    </submittedName>
</protein>
<reference evidence="4 5" key="1">
    <citation type="submission" date="2020-03" db="EMBL/GenBank/DDBJ databases">
        <title>Soil Listeria distribution.</title>
        <authorList>
            <person name="Liao J."/>
            <person name="Wiedmann M."/>
        </authorList>
    </citation>
    <scope>NUCLEOTIDE SEQUENCE [LARGE SCALE GENOMIC DNA]</scope>
    <source>
        <strain evidence="3 5">FSL L7-0051</strain>
        <strain evidence="2 6">FSL L7-0054</strain>
        <strain evidence="1 4">FSL L7-1547</strain>
    </source>
</reference>
<comment type="caution">
    <text evidence="3">The sequence shown here is derived from an EMBL/GenBank/DDBJ whole genome shotgun (WGS) entry which is preliminary data.</text>
</comment>